<reference evidence="3" key="2">
    <citation type="submission" date="2023-06" db="EMBL/GenBank/DDBJ databases">
        <authorList>
            <consortium name="Lawrence Berkeley National Laboratory"/>
            <person name="Haridas S."/>
            <person name="Hensen N."/>
            <person name="Bonometti L."/>
            <person name="Westerberg I."/>
            <person name="Brannstrom I.O."/>
            <person name="Guillou S."/>
            <person name="Cros-Aarteil S."/>
            <person name="Calhoun S."/>
            <person name="Kuo A."/>
            <person name="Mondo S."/>
            <person name="Pangilinan J."/>
            <person name="Riley R."/>
            <person name="Labutti K."/>
            <person name="Andreopoulos B."/>
            <person name="Lipzen A."/>
            <person name="Chen C."/>
            <person name="Yanf M."/>
            <person name="Daum C."/>
            <person name="Ng V."/>
            <person name="Clum A."/>
            <person name="Steindorff A."/>
            <person name="Ohm R."/>
            <person name="Martin F."/>
            <person name="Silar P."/>
            <person name="Natvig D."/>
            <person name="Lalanne C."/>
            <person name="Gautier V."/>
            <person name="Ament-Velasquez S.L."/>
            <person name="Kruys A."/>
            <person name="Hutchinson M.I."/>
            <person name="Powell A.J."/>
            <person name="Barry K."/>
            <person name="Miller A.N."/>
            <person name="Grigoriev I.V."/>
            <person name="Debuchy R."/>
            <person name="Gladieux P."/>
            <person name="Thoren M.H."/>
            <person name="Johannesson H."/>
        </authorList>
    </citation>
    <scope>NUCLEOTIDE SEQUENCE</scope>
    <source>
        <strain evidence="3">CBS 560.94</strain>
    </source>
</reference>
<accession>A0AAE0J0L8</accession>
<evidence type="ECO:0000313" key="3">
    <source>
        <dbReference type="EMBL" id="KAK3334664.1"/>
    </source>
</evidence>
<evidence type="ECO:0000259" key="2">
    <source>
        <dbReference type="Pfam" id="PF06985"/>
    </source>
</evidence>
<evidence type="ECO:0000256" key="1">
    <source>
        <dbReference type="SAM" id="MobiDB-lite"/>
    </source>
</evidence>
<dbReference type="RefSeq" id="XP_062676830.1">
    <property type="nucleotide sequence ID" value="XM_062829009.1"/>
</dbReference>
<organism evidence="3 4">
    <name type="scientific">Neurospora tetraspora</name>
    <dbReference type="NCBI Taxonomy" id="94610"/>
    <lineage>
        <taxon>Eukaryota</taxon>
        <taxon>Fungi</taxon>
        <taxon>Dikarya</taxon>
        <taxon>Ascomycota</taxon>
        <taxon>Pezizomycotina</taxon>
        <taxon>Sordariomycetes</taxon>
        <taxon>Sordariomycetidae</taxon>
        <taxon>Sordariales</taxon>
        <taxon>Sordariaceae</taxon>
        <taxon>Neurospora</taxon>
    </lineage>
</organism>
<dbReference type="GeneID" id="87866163"/>
<dbReference type="EMBL" id="JAUEPP010000010">
    <property type="protein sequence ID" value="KAK3334664.1"/>
    <property type="molecule type" value="Genomic_DNA"/>
</dbReference>
<dbReference type="AlphaFoldDB" id="A0AAE0J0L8"/>
<keyword evidence="4" id="KW-1185">Reference proteome</keyword>
<feature type="compositionally biased region" description="Acidic residues" evidence="1">
    <location>
        <begin position="671"/>
        <end position="681"/>
    </location>
</feature>
<evidence type="ECO:0000313" key="4">
    <source>
        <dbReference type="Proteomes" id="UP001278500"/>
    </source>
</evidence>
<protein>
    <submittedName>
        <fullName evidence="3">Heterokaryon incompatibility protein-domain-containing protein</fullName>
    </submittedName>
</protein>
<gene>
    <name evidence="3" type="ORF">B0H65DRAFT_534668</name>
</gene>
<dbReference type="PANTHER" id="PTHR33112">
    <property type="entry name" value="DOMAIN PROTEIN, PUTATIVE-RELATED"/>
    <property type="match status" value="1"/>
</dbReference>
<feature type="region of interest" description="Disordered" evidence="1">
    <location>
        <begin position="668"/>
        <end position="700"/>
    </location>
</feature>
<feature type="domain" description="Heterokaryon incompatibility" evidence="2">
    <location>
        <begin position="214"/>
        <end position="364"/>
    </location>
</feature>
<dbReference type="InterPro" id="IPR010730">
    <property type="entry name" value="HET"/>
</dbReference>
<feature type="compositionally biased region" description="Basic and acidic residues" evidence="1">
    <location>
        <begin position="682"/>
        <end position="692"/>
    </location>
</feature>
<dbReference type="PANTHER" id="PTHR33112:SF14">
    <property type="entry name" value="HETEROKARYON INCOMPATIBILITY DOMAIN-CONTAINING PROTEIN"/>
    <property type="match status" value="1"/>
</dbReference>
<reference evidence="3" key="1">
    <citation type="journal article" date="2023" name="Mol. Phylogenet. Evol.">
        <title>Genome-scale phylogeny and comparative genomics of the fungal order Sordariales.</title>
        <authorList>
            <person name="Hensen N."/>
            <person name="Bonometti L."/>
            <person name="Westerberg I."/>
            <person name="Brannstrom I.O."/>
            <person name="Guillou S."/>
            <person name="Cros-Aarteil S."/>
            <person name="Calhoun S."/>
            <person name="Haridas S."/>
            <person name="Kuo A."/>
            <person name="Mondo S."/>
            <person name="Pangilinan J."/>
            <person name="Riley R."/>
            <person name="LaButti K."/>
            <person name="Andreopoulos B."/>
            <person name="Lipzen A."/>
            <person name="Chen C."/>
            <person name="Yan M."/>
            <person name="Daum C."/>
            <person name="Ng V."/>
            <person name="Clum A."/>
            <person name="Steindorff A."/>
            <person name="Ohm R.A."/>
            <person name="Martin F."/>
            <person name="Silar P."/>
            <person name="Natvig D.O."/>
            <person name="Lalanne C."/>
            <person name="Gautier V."/>
            <person name="Ament-Velasquez S.L."/>
            <person name="Kruys A."/>
            <person name="Hutchinson M.I."/>
            <person name="Powell A.J."/>
            <person name="Barry K."/>
            <person name="Miller A.N."/>
            <person name="Grigoriev I.V."/>
            <person name="Debuchy R."/>
            <person name="Gladieux P."/>
            <person name="Hiltunen Thoren M."/>
            <person name="Johannesson H."/>
        </authorList>
    </citation>
    <scope>NUCLEOTIDE SEQUENCE</scope>
    <source>
        <strain evidence="3">CBS 560.94</strain>
    </source>
</reference>
<dbReference type="Proteomes" id="UP001278500">
    <property type="component" value="Unassembled WGS sequence"/>
</dbReference>
<name>A0AAE0J0L8_9PEZI</name>
<comment type="caution">
    <text evidence="3">The sequence shown here is derived from an EMBL/GenBank/DDBJ whole genome shotgun (WGS) entry which is preliminary data.</text>
</comment>
<proteinExistence type="predicted"/>
<sequence>MSPADVRVTRDQKLGKQSRIDSSAASCPMCQAISSLVRTAGLYTPHHEFFEGDPDCSLSIYCDPVDGPAIEVPKSAGNDKILGWLTAKGLRSGQSYPVALLVFFGRISLTWNAPVTAPSLTLFDCFQTLDPAEDEIIGDTSINRPRSLFSGRERPVIIDPDLPRRWLRSCLEDHKDICPLNRRQNRTASTFRLIDTSTKAVVEFRGHRLGDIQYVALSCVWGNGHKITPRHDTVTQLQLTGSLPVAGPQTVLDAIKFTSDMGIRYLWVDAFCIIQDDENDKAAQLQLMAEIYQYALFTIVAAAGNNAQAGLPGISIPREAVQQKVLVKKAESPELAPIWLISTLAPRDKMREYAWSTHGWTLQEKVLSRRVLTFTDKRLLWRCRQCKKWEEIDTETASDLSCSLRYEGTGGRSLDLDPFMEPNPSRIGQAEITASPWQNLSSLISEFARRDLIVQGDAHDAASAILREYTIQTGVQFLWGLPADARFELALCWHYTTKPSELDPHAGKPLRRRQEYTTLPTTSLQQRVPFPSWSWLGWRGPIDLPDLDYSQVLTPIVAYVLKNTPLELVRTSTLTPEADTHAPTSHKQNDDPDASLVTLDMIVTELPDLTFDRLSLIPDDQILFFWAETAHFFLSPLSKSNHSSDRGRPIYDEKGEYCGDVGPLPGAVGAVDDDADEEDDFGRDSSSARDAKGTSTSTSNNNQRAEFIALRRFTYICLVLQVERREGIVYRVNIWQIDAQAWRRSRLRRELVALG</sequence>
<dbReference type="Pfam" id="PF06985">
    <property type="entry name" value="HET"/>
    <property type="match status" value="1"/>
</dbReference>